<dbReference type="PRINTS" id="PR00463">
    <property type="entry name" value="EP450I"/>
</dbReference>
<dbReference type="PANTHER" id="PTHR24305:SF157">
    <property type="entry name" value="N-ACETYLTRYPTOPHAN 6-HYDROXYLASE IVOC-RELATED"/>
    <property type="match status" value="1"/>
</dbReference>
<evidence type="ECO:0000256" key="8">
    <source>
        <dbReference type="PIRSR" id="PIRSR602401-1"/>
    </source>
</evidence>
<dbReference type="EMBL" id="CABFNP030001168">
    <property type="protein sequence ID" value="CAI6091488.1"/>
    <property type="molecule type" value="Genomic_DNA"/>
</dbReference>
<keyword evidence="4 8" id="KW-0479">Metal-binding</keyword>
<keyword evidence="6 8" id="KW-0408">Iron</keyword>
<evidence type="ECO:0000313" key="11">
    <source>
        <dbReference type="Proteomes" id="UP001160390"/>
    </source>
</evidence>
<protein>
    <recommendedName>
        <fullName evidence="12">Cytochrome P450</fullName>
    </recommendedName>
</protein>
<evidence type="ECO:0000256" key="3">
    <source>
        <dbReference type="ARBA" id="ARBA00022617"/>
    </source>
</evidence>
<dbReference type="GO" id="GO:0005506">
    <property type="term" value="F:iron ion binding"/>
    <property type="evidence" value="ECO:0007669"/>
    <property type="project" value="InterPro"/>
</dbReference>
<dbReference type="InterPro" id="IPR050121">
    <property type="entry name" value="Cytochrome_P450_monoxygenase"/>
</dbReference>
<dbReference type="Proteomes" id="UP001160390">
    <property type="component" value="Unassembled WGS sequence"/>
</dbReference>
<evidence type="ECO:0000256" key="6">
    <source>
        <dbReference type="ARBA" id="ARBA00023004"/>
    </source>
</evidence>
<comment type="similarity">
    <text evidence="2 9">Belongs to the cytochrome P450 family.</text>
</comment>
<dbReference type="GO" id="GO:0004497">
    <property type="term" value="F:monooxygenase activity"/>
    <property type="evidence" value="ECO:0007669"/>
    <property type="project" value="UniProtKB-KW"/>
</dbReference>
<reference evidence="10" key="1">
    <citation type="submission" date="2023-01" db="EMBL/GenBank/DDBJ databases">
        <authorList>
            <person name="Piombo E."/>
        </authorList>
    </citation>
    <scope>NUCLEOTIDE SEQUENCE</scope>
</reference>
<keyword evidence="3 8" id="KW-0349">Heme</keyword>
<dbReference type="SUPFAM" id="SSF48264">
    <property type="entry name" value="Cytochrome P450"/>
    <property type="match status" value="1"/>
</dbReference>
<accession>A0AA35Q0T7</accession>
<evidence type="ECO:0000256" key="5">
    <source>
        <dbReference type="ARBA" id="ARBA00023002"/>
    </source>
</evidence>
<dbReference type="PROSITE" id="PS00086">
    <property type="entry name" value="CYTOCHROME_P450"/>
    <property type="match status" value="1"/>
</dbReference>
<gene>
    <name evidence="10" type="ORF">CCHLO57077_00018025</name>
</gene>
<dbReference type="InterPro" id="IPR001128">
    <property type="entry name" value="Cyt_P450"/>
</dbReference>
<dbReference type="InterPro" id="IPR002401">
    <property type="entry name" value="Cyt_P450_E_grp-I"/>
</dbReference>
<evidence type="ECO:0000256" key="7">
    <source>
        <dbReference type="ARBA" id="ARBA00023033"/>
    </source>
</evidence>
<sequence length="509" mass="57697">MYSVPWVALLAVPFFLLTAKYIYRLLLSPLSCFPGPRFAACSKLFEAYHVLIKNDWLDMLEALHHEHGSVVRIGPNELHFSDHQFCLQHHKRPDLYKCDNYYGILSYLLGGFADPAHHKTRKAILQPLFSGRTLADFSDSGMSAHLDTLVDRLSESSHAVVNTTHNLWAFTTDVMMSYVLGIETGYLKSQDLKAVHDSTRAFSAIDLATVLRSMPPIKMVFDCVPSLRCFSPLGWIDQVIAPSPSEPGLANSWTIANPNQKISNNLKLIKSNSVHEKGQKSVLAMLSQQLPEEHVLIHELAQAVFIGNESLLSNLTVLLHHLIKNPDCIRRIRAELDEIDVGLYGHRIWRDPKVIRLKYLDAVCRESTRMSAPGWHRQPRQVSTLVEHGQYTIPPMTSLSFTLKLLEHDPTLYPEPLKFKPERWLETNPDSAAMKRSSVTFGTGTRTCLGQFIAHQVLRRTVAALVYNFSMTFSDELSDEMGGYTYLNAYPKKSHEGYLKLHFTPRFSP</sequence>
<dbReference type="GO" id="GO:0016705">
    <property type="term" value="F:oxidoreductase activity, acting on paired donors, with incorporation or reduction of molecular oxygen"/>
    <property type="evidence" value="ECO:0007669"/>
    <property type="project" value="InterPro"/>
</dbReference>
<dbReference type="AlphaFoldDB" id="A0AA35Q0T7"/>
<evidence type="ECO:0000256" key="2">
    <source>
        <dbReference type="ARBA" id="ARBA00010617"/>
    </source>
</evidence>
<evidence type="ECO:0000256" key="4">
    <source>
        <dbReference type="ARBA" id="ARBA00022723"/>
    </source>
</evidence>
<evidence type="ECO:0008006" key="12">
    <source>
        <dbReference type="Google" id="ProtNLM"/>
    </source>
</evidence>
<comment type="cofactor">
    <cofactor evidence="1 8">
        <name>heme</name>
        <dbReference type="ChEBI" id="CHEBI:30413"/>
    </cofactor>
</comment>
<dbReference type="InterPro" id="IPR017972">
    <property type="entry name" value="Cyt_P450_CS"/>
</dbReference>
<keyword evidence="7 9" id="KW-0503">Monooxygenase</keyword>
<name>A0AA35Q0T7_9HYPO</name>
<dbReference type="PANTHER" id="PTHR24305">
    <property type="entry name" value="CYTOCHROME P450"/>
    <property type="match status" value="1"/>
</dbReference>
<dbReference type="InterPro" id="IPR036396">
    <property type="entry name" value="Cyt_P450_sf"/>
</dbReference>
<proteinExistence type="inferred from homology"/>
<feature type="binding site" description="axial binding residue" evidence="8">
    <location>
        <position position="448"/>
    </location>
    <ligand>
        <name>heme</name>
        <dbReference type="ChEBI" id="CHEBI:30413"/>
    </ligand>
    <ligandPart>
        <name>Fe</name>
        <dbReference type="ChEBI" id="CHEBI:18248"/>
    </ligandPart>
</feature>
<evidence type="ECO:0000256" key="9">
    <source>
        <dbReference type="RuleBase" id="RU000461"/>
    </source>
</evidence>
<evidence type="ECO:0000256" key="1">
    <source>
        <dbReference type="ARBA" id="ARBA00001971"/>
    </source>
</evidence>
<dbReference type="GO" id="GO:0020037">
    <property type="term" value="F:heme binding"/>
    <property type="evidence" value="ECO:0007669"/>
    <property type="project" value="InterPro"/>
</dbReference>
<comment type="caution">
    <text evidence="10">The sequence shown here is derived from an EMBL/GenBank/DDBJ whole genome shotgun (WGS) entry which is preliminary data.</text>
</comment>
<dbReference type="Gene3D" id="1.10.630.10">
    <property type="entry name" value="Cytochrome P450"/>
    <property type="match status" value="1"/>
</dbReference>
<keyword evidence="5 9" id="KW-0560">Oxidoreductase</keyword>
<organism evidence="10 11">
    <name type="scientific">Clonostachys chloroleuca</name>
    <dbReference type="NCBI Taxonomy" id="1926264"/>
    <lineage>
        <taxon>Eukaryota</taxon>
        <taxon>Fungi</taxon>
        <taxon>Dikarya</taxon>
        <taxon>Ascomycota</taxon>
        <taxon>Pezizomycotina</taxon>
        <taxon>Sordariomycetes</taxon>
        <taxon>Hypocreomycetidae</taxon>
        <taxon>Hypocreales</taxon>
        <taxon>Bionectriaceae</taxon>
        <taxon>Clonostachys</taxon>
    </lineage>
</organism>
<dbReference type="Pfam" id="PF00067">
    <property type="entry name" value="p450"/>
    <property type="match status" value="1"/>
</dbReference>
<keyword evidence="11" id="KW-1185">Reference proteome</keyword>
<evidence type="ECO:0000313" key="10">
    <source>
        <dbReference type="EMBL" id="CAI6091488.1"/>
    </source>
</evidence>